<dbReference type="InterPro" id="IPR009057">
    <property type="entry name" value="Homeodomain-like_sf"/>
</dbReference>
<name>A0A437S6R5_9FIRM</name>
<feature type="domain" description="HTH tetR-type" evidence="3">
    <location>
        <begin position="10"/>
        <end position="70"/>
    </location>
</feature>
<comment type="caution">
    <text evidence="4">The sequence shown here is derived from an EMBL/GenBank/DDBJ whole genome shotgun (WGS) entry which is preliminary data.</text>
</comment>
<dbReference type="AlphaFoldDB" id="A0A437S6R5"/>
<keyword evidence="5" id="KW-1185">Reference proteome</keyword>
<keyword evidence="1 2" id="KW-0238">DNA-binding</keyword>
<dbReference type="PANTHER" id="PTHR43479:SF11">
    <property type="entry name" value="ACREF_ENVCD OPERON REPRESSOR-RELATED"/>
    <property type="match status" value="1"/>
</dbReference>
<evidence type="ECO:0000313" key="4">
    <source>
        <dbReference type="EMBL" id="RVU54723.1"/>
    </source>
</evidence>
<dbReference type="PRINTS" id="PR00455">
    <property type="entry name" value="HTHTETR"/>
</dbReference>
<proteinExistence type="predicted"/>
<evidence type="ECO:0000259" key="3">
    <source>
        <dbReference type="PROSITE" id="PS50977"/>
    </source>
</evidence>
<evidence type="ECO:0000313" key="5">
    <source>
        <dbReference type="Proteomes" id="UP000288812"/>
    </source>
</evidence>
<dbReference type="Gene3D" id="1.10.357.10">
    <property type="entry name" value="Tetracycline Repressor, domain 2"/>
    <property type="match status" value="1"/>
</dbReference>
<dbReference type="GO" id="GO:0003677">
    <property type="term" value="F:DNA binding"/>
    <property type="evidence" value="ECO:0007669"/>
    <property type="project" value="UniProtKB-UniRule"/>
</dbReference>
<protein>
    <submittedName>
        <fullName evidence="4">TetR/AcrR family transcriptional regulator</fullName>
    </submittedName>
</protein>
<reference evidence="4 5" key="1">
    <citation type="submission" date="2018-11" db="EMBL/GenBank/DDBJ databases">
        <title>Genome sequencing and assembly of Anaerosphaera sp. nov., GS7-6-2.</title>
        <authorList>
            <person name="Rettenmaier R."/>
            <person name="Liebl W."/>
            <person name="Zverlov V."/>
        </authorList>
    </citation>
    <scope>NUCLEOTIDE SEQUENCE [LARGE SCALE GENOMIC DNA]</scope>
    <source>
        <strain evidence="4 5">GS7-6-2</strain>
    </source>
</reference>
<sequence length="204" mass="23460">MLSRVSKAPEVRKQELIGIALDLFKERGYENVSVRDILKKVNGHPGMFYYYFESKQEIYNEAMKQMIKSEVDKRKIILQDESKSIINKYEGLLKSIEDGIRSYYIAFNNPENISYETTVLLCFLTAFAEPVSKFLLDAKNEGLIPEESGLNEDTAYPMALFLIHGCYGLVHVNNDSGSADNVKYFEPFICNFLKINIENLKQKI</sequence>
<dbReference type="EMBL" id="RLIH01000007">
    <property type="protein sequence ID" value="RVU54723.1"/>
    <property type="molecule type" value="Genomic_DNA"/>
</dbReference>
<dbReference type="InterPro" id="IPR001647">
    <property type="entry name" value="HTH_TetR"/>
</dbReference>
<dbReference type="PANTHER" id="PTHR43479">
    <property type="entry name" value="ACREF/ENVCD OPERON REPRESSOR-RELATED"/>
    <property type="match status" value="1"/>
</dbReference>
<evidence type="ECO:0000256" key="1">
    <source>
        <dbReference type="ARBA" id="ARBA00023125"/>
    </source>
</evidence>
<accession>A0A437S6R5</accession>
<gene>
    <name evidence="4" type="ORF">EF514_06360</name>
</gene>
<dbReference type="Pfam" id="PF00440">
    <property type="entry name" value="TetR_N"/>
    <property type="match status" value="1"/>
</dbReference>
<dbReference type="Proteomes" id="UP000288812">
    <property type="component" value="Unassembled WGS sequence"/>
</dbReference>
<dbReference type="SUPFAM" id="SSF46689">
    <property type="entry name" value="Homeodomain-like"/>
    <property type="match status" value="1"/>
</dbReference>
<dbReference type="InterPro" id="IPR050624">
    <property type="entry name" value="HTH-type_Tx_Regulator"/>
</dbReference>
<feature type="DNA-binding region" description="H-T-H motif" evidence="2">
    <location>
        <begin position="33"/>
        <end position="52"/>
    </location>
</feature>
<evidence type="ECO:0000256" key="2">
    <source>
        <dbReference type="PROSITE-ProRule" id="PRU00335"/>
    </source>
</evidence>
<dbReference type="PROSITE" id="PS50977">
    <property type="entry name" value="HTH_TETR_2"/>
    <property type="match status" value="1"/>
</dbReference>
<dbReference type="OrthoDB" id="9785164at2"/>
<organism evidence="4 5">
    <name type="scientific">Anaerosphaera multitolerans</name>
    <dbReference type="NCBI Taxonomy" id="2487351"/>
    <lineage>
        <taxon>Bacteria</taxon>
        <taxon>Bacillati</taxon>
        <taxon>Bacillota</taxon>
        <taxon>Tissierellia</taxon>
        <taxon>Tissierellales</taxon>
        <taxon>Peptoniphilaceae</taxon>
        <taxon>Anaerosphaera</taxon>
    </lineage>
</organism>